<feature type="region of interest" description="Disordered" evidence="4">
    <location>
        <begin position="1"/>
        <end position="21"/>
    </location>
</feature>
<dbReference type="InterPro" id="IPR039424">
    <property type="entry name" value="SBP_5"/>
</dbReference>
<dbReference type="GO" id="GO:0043190">
    <property type="term" value="C:ATP-binding cassette (ABC) transporter complex"/>
    <property type="evidence" value="ECO:0007669"/>
    <property type="project" value="InterPro"/>
</dbReference>
<evidence type="ECO:0000256" key="2">
    <source>
        <dbReference type="ARBA" id="ARBA00022448"/>
    </source>
</evidence>
<dbReference type="PROSITE" id="PS51318">
    <property type="entry name" value="TAT"/>
    <property type="match status" value="1"/>
</dbReference>
<dbReference type="Gene3D" id="3.90.76.10">
    <property type="entry name" value="Dipeptide-binding Protein, Domain 1"/>
    <property type="match status" value="1"/>
</dbReference>
<dbReference type="PIRSF" id="PIRSF002741">
    <property type="entry name" value="MppA"/>
    <property type="match status" value="1"/>
</dbReference>
<dbReference type="InterPro" id="IPR019546">
    <property type="entry name" value="TAT_signal_bac_arc"/>
</dbReference>
<dbReference type="PANTHER" id="PTHR30290">
    <property type="entry name" value="PERIPLASMIC BINDING COMPONENT OF ABC TRANSPORTER"/>
    <property type="match status" value="1"/>
</dbReference>
<dbReference type="PROSITE" id="PS01040">
    <property type="entry name" value="SBP_BACTERIAL_5"/>
    <property type="match status" value="1"/>
</dbReference>
<proteinExistence type="inferred from homology"/>
<dbReference type="EMBL" id="CP017415">
    <property type="protein sequence ID" value="AOU98400.1"/>
    <property type="molecule type" value="Genomic_DNA"/>
</dbReference>
<dbReference type="NCBIfam" id="TIGR01409">
    <property type="entry name" value="TAT_signal_seq"/>
    <property type="match status" value="1"/>
</dbReference>
<evidence type="ECO:0000313" key="7">
    <source>
        <dbReference type="Proteomes" id="UP000095401"/>
    </source>
</evidence>
<dbReference type="Gene3D" id="3.10.105.10">
    <property type="entry name" value="Dipeptide-binding Protein, Domain 3"/>
    <property type="match status" value="1"/>
</dbReference>
<accession>A0A1D8IPH5</accession>
<sequence>MNDDTPRNRKHATSRRSAPDHERRDFIRASGVLGFGLATSALGLRPGTAEAAEPGRRGGTLRVAIPAAKSIDPLKIDSAGAIAIVQQVGEYLVWAEPDLSLRPVLATAWHTPDGGKTWIFELRKGVKFHDGREMTADDVVATFERLVNPKMASVARAQIPFLKPGDTTRVDHHTVKFTLDRAVGEFPYYTQIYNAVILPHDYAGDFAKNPVGTGPFRMIDYKPQQSARFERNPDYWDAGKPYLDAVEMGLYGSPQPMILALQGGDTDMMLGISSIDAKPLLAKPDIRIARAHSSATRLLAMRVDRKPFNDRRVRQAVALCLNREAMLKVLLGGAGELGNDHPIAPIFGDHIRLKQRHQDVGRARRLLAEAGYPRGFEIDLYTGDYLELPQYAILAQQMLAPAGIRVKLRVEPLNTYYDHWTQVDFGLTDWTGRTTPSQILSAAFGGHSEWNAAHWKHPGFDDIVAKLEASTDPHQRDRLANQAATMLHDETPAAIAYFIDLLRPMRRKVKGVEANMSQYLDLTQAWLS</sequence>
<dbReference type="KEGG" id="aprs:BI364_10895"/>
<organism evidence="6 7">
    <name type="scientific">Acidihalobacter yilgarnensis</name>
    <dbReference type="NCBI Taxonomy" id="2819280"/>
    <lineage>
        <taxon>Bacteria</taxon>
        <taxon>Pseudomonadati</taxon>
        <taxon>Pseudomonadota</taxon>
        <taxon>Gammaproteobacteria</taxon>
        <taxon>Chromatiales</taxon>
        <taxon>Ectothiorhodospiraceae</taxon>
        <taxon>Acidihalobacter</taxon>
    </lineage>
</organism>
<evidence type="ECO:0000256" key="1">
    <source>
        <dbReference type="ARBA" id="ARBA00005695"/>
    </source>
</evidence>
<name>A0A1D8IPH5_9GAMM</name>
<feature type="domain" description="Solute-binding protein family 5" evidence="5">
    <location>
        <begin position="101"/>
        <end position="449"/>
    </location>
</feature>
<keyword evidence="7" id="KW-1185">Reference proteome</keyword>
<dbReference type="GO" id="GO:1904680">
    <property type="term" value="F:peptide transmembrane transporter activity"/>
    <property type="evidence" value="ECO:0007669"/>
    <property type="project" value="TreeGrafter"/>
</dbReference>
<evidence type="ECO:0000313" key="6">
    <source>
        <dbReference type="EMBL" id="AOU98400.1"/>
    </source>
</evidence>
<evidence type="ECO:0000256" key="4">
    <source>
        <dbReference type="SAM" id="MobiDB-lite"/>
    </source>
</evidence>
<evidence type="ECO:0000256" key="3">
    <source>
        <dbReference type="ARBA" id="ARBA00022729"/>
    </source>
</evidence>
<reference evidence="7" key="1">
    <citation type="submission" date="2016-09" db="EMBL/GenBank/DDBJ databases">
        <title>Acidihalobacter prosperus F5.</title>
        <authorList>
            <person name="Khaleque H.N."/>
            <person name="Ramsay J.P."/>
            <person name="Kaksonen A.H."/>
            <person name="Boxall N.J."/>
            <person name="Watkin E.L.J."/>
        </authorList>
    </citation>
    <scope>NUCLEOTIDE SEQUENCE [LARGE SCALE GENOMIC DNA]</scope>
    <source>
        <strain evidence="7">F5</strain>
    </source>
</reference>
<dbReference type="CDD" id="cd08503">
    <property type="entry name" value="PBP2_NikA_DppA_OppA_like_17"/>
    <property type="match status" value="1"/>
</dbReference>
<dbReference type="SUPFAM" id="SSF53850">
    <property type="entry name" value="Periplasmic binding protein-like II"/>
    <property type="match status" value="1"/>
</dbReference>
<dbReference type="InterPro" id="IPR030678">
    <property type="entry name" value="Peptide/Ni-bd"/>
</dbReference>
<dbReference type="Proteomes" id="UP000095401">
    <property type="component" value="Chromosome"/>
</dbReference>
<dbReference type="PANTHER" id="PTHR30290:SF9">
    <property type="entry name" value="OLIGOPEPTIDE-BINDING PROTEIN APPA"/>
    <property type="match status" value="1"/>
</dbReference>
<dbReference type="Pfam" id="PF00496">
    <property type="entry name" value="SBP_bac_5"/>
    <property type="match status" value="1"/>
</dbReference>
<keyword evidence="3" id="KW-0732">Signal</keyword>
<dbReference type="GO" id="GO:0030288">
    <property type="term" value="C:outer membrane-bounded periplasmic space"/>
    <property type="evidence" value="ECO:0007669"/>
    <property type="project" value="UniProtKB-ARBA"/>
</dbReference>
<dbReference type="Gene3D" id="3.40.190.10">
    <property type="entry name" value="Periplasmic binding protein-like II"/>
    <property type="match status" value="1"/>
</dbReference>
<protein>
    <submittedName>
        <fullName evidence="6">ABC transporter substrate-binding protein</fullName>
    </submittedName>
</protein>
<gene>
    <name evidence="6" type="ORF">BI364_10895</name>
</gene>
<dbReference type="InterPro" id="IPR023765">
    <property type="entry name" value="SBP_5_CS"/>
</dbReference>
<dbReference type="GO" id="GO:0015833">
    <property type="term" value="P:peptide transport"/>
    <property type="evidence" value="ECO:0007669"/>
    <property type="project" value="TreeGrafter"/>
</dbReference>
<dbReference type="InterPro" id="IPR006311">
    <property type="entry name" value="TAT_signal"/>
</dbReference>
<evidence type="ECO:0000259" key="5">
    <source>
        <dbReference type="Pfam" id="PF00496"/>
    </source>
</evidence>
<comment type="similarity">
    <text evidence="1">Belongs to the bacterial solute-binding protein 5 family.</text>
</comment>
<dbReference type="RefSeq" id="WP_070078761.1">
    <property type="nucleotide sequence ID" value="NZ_CP017415.1"/>
</dbReference>
<keyword evidence="2" id="KW-0813">Transport</keyword>
<dbReference type="AlphaFoldDB" id="A0A1D8IPH5"/>
<dbReference type="InterPro" id="IPR000914">
    <property type="entry name" value="SBP_5_dom"/>
</dbReference>